<name>N6WUG4_9GAMM</name>
<gene>
    <name evidence="2" type="ORF">J057_07496</name>
</gene>
<evidence type="ECO:0000256" key="1">
    <source>
        <dbReference type="SAM" id="MobiDB-lite"/>
    </source>
</evidence>
<feature type="compositionally biased region" description="Basic and acidic residues" evidence="1">
    <location>
        <begin position="35"/>
        <end position="69"/>
    </location>
</feature>
<dbReference type="STRING" id="626887.J057_07496"/>
<evidence type="ECO:0000313" key="2">
    <source>
        <dbReference type="EMBL" id="ENO15176.1"/>
    </source>
</evidence>
<dbReference type="eggNOG" id="COG3122">
    <property type="taxonomic scope" value="Bacteria"/>
</dbReference>
<proteinExistence type="predicted"/>
<protein>
    <submittedName>
        <fullName evidence="2">DUF2058 domain-containing protein</fullName>
    </submittedName>
</protein>
<dbReference type="Pfam" id="PF09831">
    <property type="entry name" value="DUF2058"/>
    <property type="match status" value="1"/>
</dbReference>
<dbReference type="OrthoDB" id="5294470at2"/>
<dbReference type="EMBL" id="APLQ01000011">
    <property type="protein sequence ID" value="ENO15176.1"/>
    <property type="molecule type" value="Genomic_DNA"/>
</dbReference>
<dbReference type="Proteomes" id="UP000013165">
    <property type="component" value="Unassembled WGS sequence"/>
</dbReference>
<dbReference type="RefSeq" id="WP_004579472.1">
    <property type="nucleotide sequence ID" value="NZ_AP028878.1"/>
</dbReference>
<dbReference type="AlphaFoldDB" id="N6WUG4"/>
<feature type="compositionally biased region" description="Basic and acidic residues" evidence="1">
    <location>
        <begin position="145"/>
        <end position="161"/>
    </location>
</feature>
<evidence type="ECO:0000313" key="3">
    <source>
        <dbReference type="Proteomes" id="UP000013165"/>
    </source>
</evidence>
<dbReference type="PATRIC" id="fig|626887.3.peg.1489"/>
<organism evidence="2 3">
    <name type="scientific">Marinobacter nanhaiticus D15-8W</name>
    <dbReference type="NCBI Taxonomy" id="626887"/>
    <lineage>
        <taxon>Bacteria</taxon>
        <taxon>Pseudomonadati</taxon>
        <taxon>Pseudomonadota</taxon>
        <taxon>Gammaproteobacteria</taxon>
        <taxon>Pseudomonadales</taxon>
        <taxon>Marinobacteraceae</taxon>
        <taxon>Marinobacter</taxon>
    </lineage>
</organism>
<dbReference type="InterPro" id="IPR018636">
    <property type="entry name" value="DUF2058"/>
</dbReference>
<feature type="compositionally biased region" description="Basic and acidic residues" evidence="1">
    <location>
        <begin position="15"/>
        <end position="25"/>
    </location>
</feature>
<sequence>MAKSLQDQLLQAGLADDKKVRQVRQEKRKARKQNKPVDADAEARRKQAEQAKAEKVARDREINRQRQEQQARQAKQAQVRQLVEHHAVSRSKGETAYQFVVGKKVHKIYVGAEQADQLARGRLAIVALGEDFHIIPAEAAGKIRERDSEIPIIQHDPKADQPDEDDPYKDYQIPDDLMW</sequence>
<comment type="caution">
    <text evidence="2">The sequence shown here is derived from an EMBL/GenBank/DDBJ whole genome shotgun (WGS) entry which is preliminary data.</text>
</comment>
<feature type="region of interest" description="Disordered" evidence="1">
    <location>
        <begin position="1"/>
        <end position="76"/>
    </location>
</feature>
<feature type="region of interest" description="Disordered" evidence="1">
    <location>
        <begin position="145"/>
        <end position="179"/>
    </location>
</feature>
<feature type="compositionally biased region" description="Low complexity" evidence="1">
    <location>
        <begin position="1"/>
        <end position="14"/>
    </location>
</feature>
<accession>N6WUG4</accession>
<reference evidence="2 3" key="1">
    <citation type="journal article" date="2013" name="Genome Announc.">
        <title>Genome Sequence of the Polycyclic Aromatic Hydrocarbon-Degrading Bacterium Strain Marinobacter nanhaiticus D15-8WT.</title>
        <authorList>
            <person name="Cui Z."/>
            <person name="Gao W."/>
            <person name="Li Q."/>
            <person name="Xu G."/>
            <person name="Zheng L."/>
        </authorList>
    </citation>
    <scope>NUCLEOTIDE SEQUENCE [LARGE SCALE GENOMIC DNA]</scope>
    <source>
        <strain evidence="2 3">D15-8W</strain>
    </source>
</reference>
<keyword evidence="3" id="KW-1185">Reference proteome</keyword>
<dbReference type="HOGENOM" id="CLU_098678_2_1_6"/>